<dbReference type="GO" id="GO:0006364">
    <property type="term" value="P:rRNA processing"/>
    <property type="evidence" value="ECO:0007669"/>
    <property type="project" value="UniProtKB-UniRule"/>
</dbReference>
<dbReference type="InterPro" id="IPR007823">
    <property type="entry name" value="RRP8"/>
</dbReference>
<dbReference type="Pfam" id="PF05148">
    <property type="entry name" value="Methyltransf_8"/>
    <property type="match status" value="1"/>
</dbReference>
<name>J4CDK0_THEOR</name>
<keyword evidence="4 8" id="KW-0489">Methyltransferase</keyword>
<evidence type="ECO:0000256" key="7">
    <source>
        <dbReference type="ARBA" id="ARBA00023242"/>
    </source>
</evidence>
<dbReference type="EC" id="2.1.1.-" evidence="8"/>
<evidence type="ECO:0000256" key="3">
    <source>
        <dbReference type="ARBA" id="ARBA00022552"/>
    </source>
</evidence>
<protein>
    <recommendedName>
        <fullName evidence="8">Ribosomal RNA-processing protein 8</fullName>
        <ecNumber evidence="8">2.1.1.-</ecNumber>
    </recommendedName>
</protein>
<keyword evidence="7 8" id="KW-0539">Nucleus</keyword>
<dbReference type="Gene3D" id="1.10.10.2150">
    <property type="entry name" value="Ribosomal RNA-processing protein 8, N-terminal domain"/>
    <property type="match status" value="1"/>
</dbReference>
<evidence type="ECO:0000256" key="2">
    <source>
        <dbReference type="ARBA" id="ARBA00006301"/>
    </source>
</evidence>
<dbReference type="AlphaFoldDB" id="J4CDK0"/>
<evidence type="ECO:0000256" key="1">
    <source>
        <dbReference type="ARBA" id="ARBA00004604"/>
    </source>
</evidence>
<dbReference type="OMA" id="YVTACNI"/>
<dbReference type="GO" id="GO:0032259">
    <property type="term" value="P:methylation"/>
    <property type="evidence" value="ECO:0007669"/>
    <property type="project" value="UniProtKB-KW"/>
</dbReference>
<evidence type="ECO:0000256" key="8">
    <source>
        <dbReference type="RuleBase" id="RU365074"/>
    </source>
</evidence>
<dbReference type="InterPro" id="IPR029063">
    <property type="entry name" value="SAM-dependent_MTases_sf"/>
</dbReference>
<dbReference type="SUPFAM" id="SSF53335">
    <property type="entry name" value="S-adenosyl-L-methionine-dependent methyltransferases"/>
    <property type="match status" value="1"/>
</dbReference>
<dbReference type="eggNOG" id="KOG3045">
    <property type="taxonomic scope" value="Eukaryota"/>
</dbReference>
<gene>
    <name evidence="9" type="ORF">TOT_030000540</name>
</gene>
<evidence type="ECO:0000256" key="5">
    <source>
        <dbReference type="ARBA" id="ARBA00022679"/>
    </source>
</evidence>
<comment type="function">
    <text evidence="8">Probable methyltransferase required to silence rDNA.</text>
</comment>
<dbReference type="KEGG" id="tot:TOT_030000540"/>
<keyword evidence="10" id="KW-1185">Reference proteome</keyword>
<keyword evidence="6 8" id="KW-0949">S-adenosyl-L-methionine</keyword>
<dbReference type="STRING" id="869250.J4CDK0"/>
<dbReference type="GO" id="GO:0005730">
    <property type="term" value="C:nucleolus"/>
    <property type="evidence" value="ECO:0007669"/>
    <property type="project" value="UniProtKB-SubCell"/>
</dbReference>
<dbReference type="OrthoDB" id="10258825at2759"/>
<evidence type="ECO:0000256" key="6">
    <source>
        <dbReference type="ARBA" id="ARBA00022691"/>
    </source>
</evidence>
<dbReference type="EMBL" id="AP011948">
    <property type="protein sequence ID" value="BAM41277.1"/>
    <property type="molecule type" value="Genomic_DNA"/>
</dbReference>
<dbReference type="FunFam" id="1.10.10.2150:FF:000001">
    <property type="entry name" value="Ribosomal RNA-processing protein 8"/>
    <property type="match status" value="1"/>
</dbReference>
<dbReference type="Proteomes" id="UP000003786">
    <property type="component" value="Chromosome 3"/>
</dbReference>
<evidence type="ECO:0000256" key="4">
    <source>
        <dbReference type="ARBA" id="ARBA00022603"/>
    </source>
</evidence>
<accession>J4CDK0</accession>
<sequence length="264" mass="30655">MTKKKKKNKFNWDKPDFKALKSYKESKNVISKRSKPKSSKKYSMSEIKNRLSGSRFRFLNEQLYSSESEEAWNMFKNDPSLFNIYHEGYQNQVSNWPYNPVLKVISWLKDNKRYKSIGDFGCGEALIARSVPDRKVHSFDLVATNEFVTACNMLKVPLEDDSLDVAVFCLSLMGKDWPLFIVEATRCLKLGGVLKIVEVTSRLINVKEFVKFINAYGYQANAYNYKKEDFFVTFEFILKTRHALNKSAFVEKSGLLSPCLYKSR</sequence>
<evidence type="ECO:0000313" key="9">
    <source>
        <dbReference type="EMBL" id="BAM41277.1"/>
    </source>
</evidence>
<dbReference type="RefSeq" id="XP_009691578.1">
    <property type="nucleotide sequence ID" value="XM_009693283.1"/>
</dbReference>
<keyword evidence="5 8" id="KW-0808">Transferase</keyword>
<dbReference type="InterPro" id="IPR042036">
    <property type="entry name" value="RRP8_N"/>
</dbReference>
<keyword evidence="3 8" id="KW-0698">rRNA processing</keyword>
<dbReference type="GeneID" id="20715711"/>
<dbReference type="Gene3D" id="3.40.50.150">
    <property type="entry name" value="Vaccinia Virus protein VP39"/>
    <property type="match status" value="1"/>
</dbReference>
<proteinExistence type="inferred from homology"/>
<reference evidence="9 10" key="1">
    <citation type="journal article" date="2012" name="MBio">
        <title>Comparative genome analysis of three eukaryotic parasites with differing abilities to transform leukocytes reveals key mediators of Theileria-induced leukocyte transformation.</title>
        <authorList>
            <person name="Hayashida K."/>
            <person name="Hara Y."/>
            <person name="Abe T."/>
            <person name="Yamasaki C."/>
            <person name="Toyoda A."/>
            <person name="Kosuge T."/>
            <person name="Suzuki Y."/>
            <person name="Sato Y."/>
            <person name="Kawashima S."/>
            <person name="Katayama T."/>
            <person name="Wakaguri H."/>
            <person name="Inoue N."/>
            <person name="Homma K."/>
            <person name="Tada-Umezaki M."/>
            <person name="Yagi Y."/>
            <person name="Fujii Y."/>
            <person name="Habara T."/>
            <person name="Kanehisa M."/>
            <person name="Watanabe H."/>
            <person name="Ito K."/>
            <person name="Gojobori T."/>
            <person name="Sugawara H."/>
            <person name="Imanishi T."/>
            <person name="Weir W."/>
            <person name="Gardner M."/>
            <person name="Pain A."/>
            <person name="Shiels B."/>
            <person name="Hattori M."/>
            <person name="Nene V."/>
            <person name="Sugimoto C."/>
        </authorList>
    </citation>
    <scope>NUCLEOTIDE SEQUENCE [LARGE SCALE GENOMIC DNA]</scope>
    <source>
        <strain evidence="9 10">Shintoku</strain>
    </source>
</reference>
<comment type="similarity">
    <text evidence="2 8">Belongs to the methyltransferase superfamily. RRP8 family.</text>
</comment>
<dbReference type="GO" id="GO:0008168">
    <property type="term" value="F:methyltransferase activity"/>
    <property type="evidence" value="ECO:0007669"/>
    <property type="project" value="UniProtKB-KW"/>
</dbReference>
<comment type="subcellular location">
    <subcellularLocation>
        <location evidence="1 8">Nucleus</location>
        <location evidence="1 8">Nucleolus</location>
    </subcellularLocation>
</comment>
<evidence type="ECO:0000313" key="10">
    <source>
        <dbReference type="Proteomes" id="UP000003786"/>
    </source>
</evidence>
<dbReference type="PANTHER" id="PTHR12787:SF0">
    <property type="entry name" value="RIBOSOMAL RNA-PROCESSING PROTEIN 8"/>
    <property type="match status" value="1"/>
</dbReference>
<dbReference type="PANTHER" id="PTHR12787">
    <property type="entry name" value="RIBOSOMAL RNA-PROCESSING PROTEIN 8"/>
    <property type="match status" value="1"/>
</dbReference>
<dbReference type="VEuPathDB" id="PiroplasmaDB:TOT_030000540"/>
<organism evidence="9 10">
    <name type="scientific">Theileria orientalis strain Shintoku</name>
    <dbReference type="NCBI Taxonomy" id="869250"/>
    <lineage>
        <taxon>Eukaryota</taxon>
        <taxon>Sar</taxon>
        <taxon>Alveolata</taxon>
        <taxon>Apicomplexa</taxon>
        <taxon>Aconoidasida</taxon>
        <taxon>Piroplasmida</taxon>
        <taxon>Theileriidae</taxon>
        <taxon>Theileria</taxon>
    </lineage>
</organism>